<evidence type="ECO:0000313" key="2">
    <source>
        <dbReference type="EMBL" id="AXF74941.1"/>
    </source>
</evidence>
<name>A0A345CNC4_9GAMM</name>
<accession>A0A345CNC4</accession>
<protein>
    <recommendedName>
        <fullName evidence="4">GlsB/YeaQ/YmgE family stress response membrane protein</fullName>
    </recommendedName>
</protein>
<keyword evidence="1" id="KW-0472">Membrane</keyword>
<dbReference type="AlphaFoldDB" id="A0A345CNC4"/>
<keyword evidence="1" id="KW-0812">Transmembrane</keyword>
<dbReference type="EMBL" id="CP013970">
    <property type="protein sequence ID" value="AXF74941.1"/>
    <property type="molecule type" value="Genomic_DNA"/>
</dbReference>
<evidence type="ECO:0000256" key="1">
    <source>
        <dbReference type="SAM" id="Phobius"/>
    </source>
</evidence>
<keyword evidence="1" id="KW-1133">Transmembrane helix</keyword>
<evidence type="ECO:0000313" key="3">
    <source>
        <dbReference type="Proteomes" id="UP000264980"/>
    </source>
</evidence>
<proteinExistence type="predicted"/>
<feature type="transmembrane region" description="Helical" evidence="1">
    <location>
        <begin position="28"/>
        <end position="49"/>
    </location>
</feature>
<evidence type="ECO:0008006" key="4">
    <source>
        <dbReference type="Google" id="ProtNLM"/>
    </source>
</evidence>
<gene>
    <name evidence="2" type="ORF">AV903_00600</name>
</gene>
<feature type="transmembrane region" description="Helical" evidence="1">
    <location>
        <begin position="6"/>
        <end position="21"/>
    </location>
</feature>
<organism evidence="2 3">
    <name type="scientific">Erwinia tracheiphila</name>
    <dbReference type="NCBI Taxonomy" id="65700"/>
    <lineage>
        <taxon>Bacteria</taxon>
        <taxon>Pseudomonadati</taxon>
        <taxon>Pseudomonadota</taxon>
        <taxon>Gammaproteobacteria</taxon>
        <taxon>Enterobacterales</taxon>
        <taxon>Erwiniaceae</taxon>
        <taxon>Erwinia</taxon>
    </lineage>
</organism>
<dbReference type="Proteomes" id="UP000264980">
    <property type="component" value="Chromosome"/>
</dbReference>
<reference evidence="2 3" key="1">
    <citation type="submission" date="2016-01" db="EMBL/GenBank/DDBJ databases">
        <authorList>
            <person name="Oliw E.H."/>
        </authorList>
    </citation>
    <scope>NUCLEOTIDE SEQUENCE [LARGE SCALE GENOMIC DNA]</scope>
    <source>
        <strain evidence="2 3">MDcuke</strain>
    </source>
</reference>
<sequence>MGLLSWVIIGLLVGFFTRRFFHGRPGGFIATLMLPLVGGLTGGYISTFFESVKNSVSFQ</sequence>